<dbReference type="Proteomes" id="UP001318040">
    <property type="component" value="Chromosome 80"/>
</dbReference>
<dbReference type="KEGG" id="pmrn:116958716"/>
<evidence type="ECO:0000313" key="10">
    <source>
        <dbReference type="Proteomes" id="UP001318040"/>
    </source>
</evidence>
<dbReference type="InterPro" id="IPR009072">
    <property type="entry name" value="Histone-fold"/>
</dbReference>
<evidence type="ECO:0000256" key="2">
    <source>
        <dbReference type="ARBA" id="ARBA00008767"/>
    </source>
</evidence>
<evidence type="ECO:0000259" key="9">
    <source>
        <dbReference type="SMART" id="SM00576"/>
    </source>
</evidence>
<comment type="subcellular location">
    <subcellularLocation>
        <location evidence="1">Nucleus</location>
    </subcellularLocation>
</comment>
<sequence length="294" mass="30699">MADPGVAAARPRVSACQADQYAGTRRRSLLVAVGLLLREAGFDSTSRSAVETLTEMMQSYISEIGRSARAFCEHTARTQPTLPDVIVCLCEMGFDVEALPDYARHSHSSLPAPAGSHAPAPARVLPTGVRRSRPAHIPQYYPELPDPHTYIRTPTYREPVSGYQALRDRVSARRRDVETSLTRFVAKTGTTPQSLFAGHSDTFPLIACTPSLLPYLGALLPSELEGQGEGSSEEGGGDGGGGLGGTSEDSGPLSPGDRDSGDGGAGAGGGPSQAATPRAPAAPPPPPPPRRSPP</sequence>
<evidence type="ECO:0000313" key="11">
    <source>
        <dbReference type="RefSeq" id="XP_032837338.1"/>
    </source>
</evidence>
<keyword evidence="6" id="KW-0539">Nucleus</keyword>
<gene>
    <name evidence="11" type="primary">TAF8</name>
</gene>
<dbReference type="CTD" id="129685"/>
<dbReference type="PANTHER" id="PTHR46469:SF1">
    <property type="entry name" value="TRANSCRIPTION INITIATION FACTOR TFIID SUBUNIT 8"/>
    <property type="match status" value="1"/>
</dbReference>
<dbReference type="Gene3D" id="1.10.20.10">
    <property type="entry name" value="Histone, subunit A"/>
    <property type="match status" value="1"/>
</dbReference>
<feature type="compositionally biased region" description="Pro residues" evidence="8">
    <location>
        <begin position="280"/>
        <end position="294"/>
    </location>
</feature>
<dbReference type="Pfam" id="PF07524">
    <property type="entry name" value="Bromo_TP"/>
    <property type="match status" value="1"/>
</dbReference>
<dbReference type="CDD" id="cd08049">
    <property type="entry name" value="TAF8"/>
    <property type="match status" value="1"/>
</dbReference>
<evidence type="ECO:0000256" key="4">
    <source>
        <dbReference type="ARBA" id="ARBA00023015"/>
    </source>
</evidence>
<evidence type="ECO:0000256" key="1">
    <source>
        <dbReference type="ARBA" id="ARBA00004123"/>
    </source>
</evidence>
<feature type="compositionally biased region" description="Low complexity" evidence="8">
    <location>
        <begin position="246"/>
        <end position="255"/>
    </location>
</feature>
<dbReference type="GO" id="GO:0006367">
    <property type="term" value="P:transcription initiation at RNA polymerase II promoter"/>
    <property type="evidence" value="ECO:0007669"/>
    <property type="project" value="TreeGrafter"/>
</dbReference>
<evidence type="ECO:0000256" key="3">
    <source>
        <dbReference type="ARBA" id="ARBA00017307"/>
    </source>
</evidence>
<evidence type="ECO:0000256" key="8">
    <source>
        <dbReference type="SAM" id="MobiDB-lite"/>
    </source>
</evidence>
<dbReference type="RefSeq" id="XP_032837338.1">
    <property type="nucleotide sequence ID" value="XM_032981447.1"/>
</dbReference>
<evidence type="ECO:0000256" key="7">
    <source>
        <dbReference type="ARBA" id="ARBA00031721"/>
    </source>
</evidence>
<dbReference type="SUPFAM" id="SSF47113">
    <property type="entry name" value="Histone-fold"/>
    <property type="match status" value="1"/>
</dbReference>
<dbReference type="AlphaFoldDB" id="A0AAJ7XL56"/>
<dbReference type="InterPro" id="IPR019473">
    <property type="entry name" value="TFIID_su8_C"/>
</dbReference>
<evidence type="ECO:0000256" key="6">
    <source>
        <dbReference type="ARBA" id="ARBA00023242"/>
    </source>
</evidence>
<accession>A0AAJ7XL56</accession>
<evidence type="ECO:0000256" key="5">
    <source>
        <dbReference type="ARBA" id="ARBA00023163"/>
    </source>
</evidence>
<dbReference type="Pfam" id="PF10406">
    <property type="entry name" value="TAF8_C"/>
    <property type="match status" value="1"/>
</dbReference>
<dbReference type="GO" id="GO:0005669">
    <property type="term" value="C:transcription factor TFIID complex"/>
    <property type="evidence" value="ECO:0007669"/>
    <property type="project" value="InterPro"/>
</dbReference>
<dbReference type="InterPro" id="IPR037818">
    <property type="entry name" value="TAF8"/>
</dbReference>
<protein>
    <recommendedName>
        <fullName evidence="3">Transcription initiation factor TFIID subunit 8</fullName>
    </recommendedName>
    <alternativeName>
        <fullName evidence="7">TBP-associated factor 8</fullName>
    </alternativeName>
</protein>
<reference evidence="11" key="1">
    <citation type="submission" date="2025-08" db="UniProtKB">
        <authorList>
            <consortium name="RefSeq"/>
        </authorList>
    </citation>
    <scope>IDENTIFICATION</scope>
    <source>
        <tissue evidence="11">Sperm</tissue>
    </source>
</reference>
<organism evidence="10 11">
    <name type="scientific">Petromyzon marinus</name>
    <name type="common">Sea lamprey</name>
    <dbReference type="NCBI Taxonomy" id="7757"/>
    <lineage>
        <taxon>Eukaryota</taxon>
        <taxon>Metazoa</taxon>
        <taxon>Chordata</taxon>
        <taxon>Craniata</taxon>
        <taxon>Vertebrata</taxon>
        <taxon>Cyclostomata</taxon>
        <taxon>Hyperoartia</taxon>
        <taxon>Petromyzontiformes</taxon>
        <taxon>Petromyzontidae</taxon>
        <taxon>Petromyzon</taxon>
    </lineage>
</organism>
<keyword evidence="5" id="KW-0804">Transcription</keyword>
<name>A0AAJ7XL56_PETMA</name>
<proteinExistence type="inferred from homology"/>
<feature type="compositionally biased region" description="Gly residues" evidence="8">
    <location>
        <begin position="262"/>
        <end position="271"/>
    </location>
</feature>
<feature type="domain" description="Bromodomain associated" evidence="9">
    <location>
        <begin position="22"/>
        <end position="98"/>
    </location>
</feature>
<dbReference type="PANTHER" id="PTHR46469">
    <property type="entry name" value="TRANSCRIPTION INITIATION FACTOR TFIID SUBUNIT 8"/>
    <property type="match status" value="1"/>
</dbReference>
<dbReference type="InterPro" id="IPR006565">
    <property type="entry name" value="BTP"/>
</dbReference>
<dbReference type="CDD" id="cd22918">
    <property type="entry name" value="HFD_TAF8"/>
    <property type="match status" value="1"/>
</dbReference>
<dbReference type="SMART" id="SM00576">
    <property type="entry name" value="BTP"/>
    <property type="match status" value="1"/>
</dbReference>
<feature type="region of interest" description="Disordered" evidence="8">
    <location>
        <begin position="223"/>
        <end position="294"/>
    </location>
</feature>
<keyword evidence="4" id="KW-0805">Transcription regulation</keyword>
<keyword evidence="10" id="KW-1185">Reference proteome</keyword>
<dbReference type="GO" id="GO:0046982">
    <property type="term" value="F:protein heterodimerization activity"/>
    <property type="evidence" value="ECO:0007669"/>
    <property type="project" value="InterPro"/>
</dbReference>
<comment type="similarity">
    <text evidence="2">Belongs to the TAF8 family.</text>
</comment>